<dbReference type="Proteomes" id="UP000823749">
    <property type="component" value="Chromosome 5"/>
</dbReference>
<evidence type="ECO:0000256" key="1">
    <source>
        <dbReference type="SAM" id="MobiDB-lite"/>
    </source>
</evidence>
<dbReference type="AlphaFoldDB" id="A0AAV6KDP4"/>
<protein>
    <submittedName>
        <fullName evidence="2">Uncharacterized protein</fullName>
    </submittedName>
</protein>
<evidence type="ECO:0000313" key="2">
    <source>
        <dbReference type="EMBL" id="KAG5550612.1"/>
    </source>
</evidence>
<keyword evidence="3" id="KW-1185">Reference proteome</keyword>
<comment type="caution">
    <text evidence="2">The sequence shown here is derived from an EMBL/GenBank/DDBJ whole genome shotgun (WGS) entry which is preliminary data.</text>
</comment>
<proteinExistence type="predicted"/>
<evidence type="ECO:0000313" key="3">
    <source>
        <dbReference type="Proteomes" id="UP000823749"/>
    </source>
</evidence>
<name>A0AAV6KDP4_9ERIC</name>
<sequence>MEEQMMINTILRTECSCTGCKIEEEKIADKEKHEQMAETEGPSMPTLDQVDDDMERVPDTCEGIETDGANHKQLNVDIGMVEKVSYRHNLKTNYS</sequence>
<gene>
    <name evidence="2" type="ORF">RHGRI_015532</name>
</gene>
<organism evidence="2 3">
    <name type="scientific">Rhododendron griersonianum</name>
    <dbReference type="NCBI Taxonomy" id="479676"/>
    <lineage>
        <taxon>Eukaryota</taxon>
        <taxon>Viridiplantae</taxon>
        <taxon>Streptophyta</taxon>
        <taxon>Embryophyta</taxon>
        <taxon>Tracheophyta</taxon>
        <taxon>Spermatophyta</taxon>
        <taxon>Magnoliopsida</taxon>
        <taxon>eudicotyledons</taxon>
        <taxon>Gunneridae</taxon>
        <taxon>Pentapetalae</taxon>
        <taxon>asterids</taxon>
        <taxon>Ericales</taxon>
        <taxon>Ericaceae</taxon>
        <taxon>Ericoideae</taxon>
        <taxon>Rhodoreae</taxon>
        <taxon>Rhododendron</taxon>
    </lineage>
</organism>
<reference evidence="2" key="1">
    <citation type="submission" date="2020-08" db="EMBL/GenBank/DDBJ databases">
        <title>Plant Genome Project.</title>
        <authorList>
            <person name="Zhang R.-G."/>
        </authorList>
    </citation>
    <scope>NUCLEOTIDE SEQUENCE</scope>
    <source>
        <strain evidence="2">WSP0</strain>
        <tissue evidence="2">Leaf</tissue>
    </source>
</reference>
<accession>A0AAV6KDP4</accession>
<dbReference type="EMBL" id="JACTNZ010000005">
    <property type="protein sequence ID" value="KAG5550612.1"/>
    <property type="molecule type" value="Genomic_DNA"/>
</dbReference>
<feature type="region of interest" description="Disordered" evidence="1">
    <location>
        <begin position="32"/>
        <end position="51"/>
    </location>
</feature>